<feature type="domain" description="Glycosyltransferase subfamily 4-like N-terminal" evidence="4">
    <location>
        <begin position="13"/>
        <end position="181"/>
    </location>
</feature>
<dbReference type="CDD" id="cd03801">
    <property type="entry name" value="GT4_PimA-like"/>
    <property type="match status" value="1"/>
</dbReference>
<dbReference type="EMBL" id="JAMPLM010000013">
    <property type="protein sequence ID" value="MEP1059789.1"/>
    <property type="molecule type" value="Genomic_DNA"/>
</dbReference>
<evidence type="ECO:0000259" key="3">
    <source>
        <dbReference type="Pfam" id="PF00534"/>
    </source>
</evidence>
<gene>
    <name evidence="5" type="ORF">NDI38_15220</name>
</gene>
<dbReference type="PANTHER" id="PTHR12526">
    <property type="entry name" value="GLYCOSYLTRANSFERASE"/>
    <property type="match status" value="1"/>
</dbReference>
<evidence type="ECO:0000313" key="5">
    <source>
        <dbReference type="EMBL" id="MEP1059789.1"/>
    </source>
</evidence>
<dbReference type="Gene3D" id="3.40.50.2000">
    <property type="entry name" value="Glycogen Phosphorylase B"/>
    <property type="match status" value="2"/>
</dbReference>
<keyword evidence="6" id="KW-1185">Reference proteome</keyword>
<protein>
    <submittedName>
        <fullName evidence="5">Glycosyltransferase family 4 protein</fullName>
    </submittedName>
</protein>
<evidence type="ECO:0000256" key="1">
    <source>
        <dbReference type="ARBA" id="ARBA00022676"/>
    </source>
</evidence>
<proteinExistence type="predicted"/>
<dbReference type="Pfam" id="PF13439">
    <property type="entry name" value="Glyco_transf_4"/>
    <property type="match status" value="1"/>
</dbReference>
<dbReference type="Proteomes" id="UP001476950">
    <property type="component" value="Unassembled WGS sequence"/>
</dbReference>
<dbReference type="Pfam" id="PF00534">
    <property type="entry name" value="Glycos_transf_1"/>
    <property type="match status" value="1"/>
</dbReference>
<name>A0ABV0KNB6_9CYAN</name>
<keyword evidence="2" id="KW-0808">Transferase</keyword>
<dbReference type="SUPFAM" id="SSF53756">
    <property type="entry name" value="UDP-Glycosyltransferase/glycogen phosphorylase"/>
    <property type="match status" value="1"/>
</dbReference>
<evidence type="ECO:0000256" key="2">
    <source>
        <dbReference type="ARBA" id="ARBA00022679"/>
    </source>
</evidence>
<sequence>MKLLIITSATVRGGAEEYVLTIAAAAVQAGWHTHVALPYADSNASLRQALEANHASCHPLAIAEPSNRGMQAMASAFLRSVRTRALLLAIKPDVVLINLPWADHCLGSIVACGWLQIPTAVMFHLIPPEGIPLSRSRRHAYTWARARRQQWLTNAQANRPPLANLFQMPSSDLLCIYNGIQLPTLLDRNSEAITALRQQVRQELGIPATSKLLLTVGRLTPQKGYEDLLEVIPALLESDPDLRFVWAGEGEQRQDLCDRLHSAGIADKVLLLGHRSDLPRLLQTADLFVFPTRFEGHPFALLEAMAYGLPIVTTNVSSIPEVMTHQVHGLLCPSGDRKALLHSIEWALRHPDEMQTMAQQAQQQAQHFSQASMIEKTFSVLQTLSLPTQSSSHSSTIAGVTH</sequence>
<feature type="domain" description="Glycosyl transferase family 1" evidence="3">
    <location>
        <begin position="198"/>
        <end position="363"/>
    </location>
</feature>
<accession>A0ABV0KNB6</accession>
<dbReference type="InterPro" id="IPR028098">
    <property type="entry name" value="Glyco_trans_4-like_N"/>
</dbReference>
<dbReference type="InterPro" id="IPR001296">
    <property type="entry name" value="Glyco_trans_1"/>
</dbReference>
<dbReference type="RefSeq" id="WP_190449497.1">
    <property type="nucleotide sequence ID" value="NZ_JAMPLM010000013.1"/>
</dbReference>
<evidence type="ECO:0000259" key="4">
    <source>
        <dbReference type="Pfam" id="PF13439"/>
    </source>
</evidence>
<dbReference type="PANTHER" id="PTHR12526:SF510">
    <property type="entry name" value="D-INOSITOL 3-PHOSPHATE GLYCOSYLTRANSFERASE"/>
    <property type="match status" value="1"/>
</dbReference>
<keyword evidence="1" id="KW-0328">Glycosyltransferase</keyword>
<comment type="caution">
    <text evidence="5">The sequence shown here is derived from an EMBL/GenBank/DDBJ whole genome shotgun (WGS) entry which is preliminary data.</text>
</comment>
<evidence type="ECO:0000313" key="6">
    <source>
        <dbReference type="Proteomes" id="UP001476950"/>
    </source>
</evidence>
<reference evidence="5 6" key="1">
    <citation type="submission" date="2022-04" db="EMBL/GenBank/DDBJ databases">
        <title>Positive selection, recombination, and allopatry shape intraspecific diversity of widespread and dominant cyanobacteria.</title>
        <authorList>
            <person name="Wei J."/>
            <person name="Shu W."/>
            <person name="Hu C."/>
        </authorList>
    </citation>
    <scope>NUCLEOTIDE SEQUENCE [LARGE SCALE GENOMIC DNA]</scope>
    <source>
        <strain evidence="5 6">AS-A4</strain>
    </source>
</reference>
<organism evidence="5 6">
    <name type="scientific">Stenomitos frigidus AS-A4</name>
    <dbReference type="NCBI Taxonomy" id="2933935"/>
    <lineage>
        <taxon>Bacteria</taxon>
        <taxon>Bacillati</taxon>
        <taxon>Cyanobacteriota</taxon>
        <taxon>Cyanophyceae</taxon>
        <taxon>Leptolyngbyales</taxon>
        <taxon>Leptolyngbyaceae</taxon>
        <taxon>Stenomitos</taxon>
    </lineage>
</organism>